<evidence type="ECO:0000313" key="3">
    <source>
        <dbReference type="Proteomes" id="UP000822688"/>
    </source>
</evidence>
<evidence type="ECO:0000313" key="2">
    <source>
        <dbReference type="EMBL" id="KAG0586922.1"/>
    </source>
</evidence>
<feature type="region of interest" description="Disordered" evidence="1">
    <location>
        <begin position="1"/>
        <end position="28"/>
    </location>
</feature>
<organism evidence="2 3">
    <name type="scientific">Ceratodon purpureus</name>
    <name type="common">Fire moss</name>
    <name type="synonym">Dicranum purpureum</name>
    <dbReference type="NCBI Taxonomy" id="3225"/>
    <lineage>
        <taxon>Eukaryota</taxon>
        <taxon>Viridiplantae</taxon>
        <taxon>Streptophyta</taxon>
        <taxon>Embryophyta</taxon>
        <taxon>Bryophyta</taxon>
        <taxon>Bryophytina</taxon>
        <taxon>Bryopsida</taxon>
        <taxon>Dicranidae</taxon>
        <taxon>Pseudoditrichales</taxon>
        <taxon>Ditrichaceae</taxon>
        <taxon>Ceratodon</taxon>
    </lineage>
</organism>
<protein>
    <submittedName>
        <fullName evidence="2">Uncharacterized protein</fullName>
    </submittedName>
</protein>
<gene>
    <name evidence="2" type="ORF">KC19_2G127700</name>
</gene>
<sequence length="97" mass="10763">MNPNDFSQESKRHEDNPQCGYGMGSKITNNPALQSSINPAETHHLDRMHLQETPFQTFEGRADVALVCVSGLLGYCTSTFPQSTQHLRPQFILEAGS</sequence>
<accession>A0A8T0IUV5</accession>
<dbReference type="Proteomes" id="UP000822688">
    <property type="component" value="Chromosome 2"/>
</dbReference>
<comment type="caution">
    <text evidence="2">The sequence shown here is derived from an EMBL/GenBank/DDBJ whole genome shotgun (WGS) entry which is preliminary data.</text>
</comment>
<name>A0A8T0IUV5_CERPU</name>
<proteinExistence type="predicted"/>
<reference evidence="2" key="1">
    <citation type="submission" date="2020-06" db="EMBL/GenBank/DDBJ databases">
        <title>WGS assembly of Ceratodon purpureus strain R40.</title>
        <authorList>
            <person name="Carey S.B."/>
            <person name="Jenkins J."/>
            <person name="Shu S."/>
            <person name="Lovell J.T."/>
            <person name="Sreedasyam A."/>
            <person name="Maumus F."/>
            <person name="Tiley G.P."/>
            <person name="Fernandez-Pozo N."/>
            <person name="Barry K."/>
            <person name="Chen C."/>
            <person name="Wang M."/>
            <person name="Lipzen A."/>
            <person name="Daum C."/>
            <person name="Saski C.A."/>
            <person name="Payton A.C."/>
            <person name="Mcbreen J.C."/>
            <person name="Conrad R.E."/>
            <person name="Kollar L.M."/>
            <person name="Olsson S."/>
            <person name="Huttunen S."/>
            <person name="Landis J.B."/>
            <person name="Wickett N.J."/>
            <person name="Johnson M.G."/>
            <person name="Rensing S.A."/>
            <person name="Grimwood J."/>
            <person name="Schmutz J."/>
            <person name="Mcdaniel S.F."/>
        </authorList>
    </citation>
    <scope>NUCLEOTIDE SEQUENCE</scope>
    <source>
        <strain evidence="2">R40</strain>
    </source>
</reference>
<dbReference type="AlphaFoldDB" id="A0A8T0IUV5"/>
<dbReference type="EMBL" id="CM026422">
    <property type="protein sequence ID" value="KAG0586922.1"/>
    <property type="molecule type" value="Genomic_DNA"/>
</dbReference>
<evidence type="ECO:0000256" key="1">
    <source>
        <dbReference type="SAM" id="MobiDB-lite"/>
    </source>
</evidence>
<keyword evidence="3" id="KW-1185">Reference proteome</keyword>